<dbReference type="Proteomes" id="UP000275652">
    <property type="component" value="Unassembled WGS sequence"/>
</dbReference>
<dbReference type="Pfam" id="PF00076">
    <property type="entry name" value="RRM_1"/>
    <property type="match status" value="1"/>
</dbReference>
<dbReference type="SMART" id="SM00360">
    <property type="entry name" value="RRM"/>
    <property type="match status" value="1"/>
</dbReference>
<proteinExistence type="predicted"/>
<dbReference type="PANTHER" id="PTHR23236">
    <property type="entry name" value="EUKARYOTIC TRANSLATION INITIATION FACTOR 4B/4H"/>
    <property type="match status" value="1"/>
</dbReference>
<name>A0A9X8DM72_APHAT</name>
<evidence type="ECO:0000256" key="2">
    <source>
        <dbReference type="PROSITE-ProRule" id="PRU00176"/>
    </source>
</evidence>
<dbReference type="SUPFAM" id="SSF54928">
    <property type="entry name" value="RNA-binding domain, RBD"/>
    <property type="match status" value="1"/>
</dbReference>
<organism evidence="4 5">
    <name type="scientific">Aphanomyces astaci</name>
    <name type="common">Crayfish plague agent</name>
    <dbReference type="NCBI Taxonomy" id="112090"/>
    <lineage>
        <taxon>Eukaryota</taxon>
        <taxon>Sar</taxon>
        <taxon>Stramenopiles</taxon>
        <taxon>Oomycota</taxon>
        <taxon>Saprolegniomycetes</taxon>
        <taxon>Saprolegniales</taxon>
        <taxon>Verrucalvaceae</taxon>
        <taxon>Aphanomyces</taxon>
    </lineage>
</organism>
<evidence type="ECO:0000313" key="5">
    <source>
        <dbReference type="Proteomes" id="UP000275652"/>
    </source>
</evidence>
<dbReference type="PANTHER" id="PTHR23236:SF11">
    <property type="entry name" value="EUKARYOTIC TRANSLATION INITIATION FACTOR 4H"/>
    <property type="match status" value="1"/>
</dbReference>
<dbReference type="Gene3D" id="3.30.70.330">
    <property type="match status" value="1"/>
</dbReference>
<keyword evidence="1 2" id="KW-0694">RNA-binding</keyword>
<protein>
    <recommendedName>
        <fullName evidence="3">RRM domain-containing protein</fullName>
    </recommendedName>
</protein>
<feature type="non-terminal residue" evidence="4">
    <location>
        <position position="172"/>
    </location>
</feature>
<sequence length="172" mass="17742">AEKKNHVADKPEGCLSIFVGNLSWNIDEDTLRATFEHCGPIESVRLATDRETGDFRGFGHVDFGTSNSVPAAAEVASPVAVAADAAVDAADVVTLADAAVDVVVDAASVADVAADVETLADAAVDVAVDVASAADVAADADVVMAPPSASRRRSKTSKAKRRRLIKLLSQDQ</sequence>
<dbReference type="AlphaFoldDB" id="A0A9X8DM72"/>
<evidence type="ECO:0000313" key="4">
    <source>
        <dbReference type="EMBL" id="RLO00107.1"/>
    </source>
</evidence>
<dbReference type="InterPro" id="IPR000504">
    <property type="entry name" value="RRM_dom"/>
</dbReference>
<evidence type="ECO:0000259" key="3">
    <source>
        <dbReference type="PROSITE" id="PS50102"/>
    </source>
</evidence>
<feature type="domain" description="RRM" evidence="3">
    <location>
        <begin position="15"/>
        <end position="109"/>
    </location>
</feature>
<accession>A0A9X8DM72</accession>
<evidence type="ECO:0000256" key="1">
    <source>
        <dbReference type="ARBA" id="ARBA00022884"/>
    </source>
</evidence>
<dbReference type="GO" id="GO:0003723">
    <property type="term" value="F:RNA binding"/>
    <property type="evidence" value="ECO:0007669"/>
    <property type="project" value="UniProtKB-UniRule"/>
</dbReference>
<gene>
    <name evidence="4" type="ORF">DYB28_010882</name>
</gene>
<dbReference type="EMBL" id="QUTI01042910">
    <property type="protein sequence ID" value="RLO00107.1"/>
    <property type="molecule type" value="Genomic_DNA"/>
</dbReference>
<dbReference type="InterPro" id="IPR035979">
    <property type="entry name" value="RBD_domain_sf"/>
</dbReference>
<dbReference type="PROSITE" id="PS50102">
    <property type="entry name" value="RRM"/>
    <property type="match status" value="1"/>
</dbReference>
<dbReference type="InterPro" id="IPR012677">
    <property type="entry name" value="Nucleotide-bd_a/b_plait_sf"/>
</dbReference>
<reference evidence="4 5" key="1">
    <citation type="journal article" date="2018" name="J. Invertebr. Pathol.">
        <title>New genotyping method for the causative agent of crayfish plague (Aphanomyces astaci) based on whole genome data.</title>
        <authorList>
            <person name="Minardi D."/>
            <person name="Studholme D.J."/>
            <person name="van der Giezen M."/>
            <person name="Pretto T."/>
            <person name="Oidtmann B."/>
        </authorList>
    </citation>
    <scope>NUCLEOTIDE SEQUENCE [LARGE SCALE GENOMIC DNA]</scope>
    <source>
        <strain evidence="4 5">KB13</strain>
    </source>
</reference>
<comment type="caution">
    <text evidence="4">The sequence shown here is derived from an EMBL/GenBank/DDBJ whole genome shotgun (WGS) entry which is preliminary data.</text>
</comment>